<evidence type="ECO:0000256" key="1">
    <source>
        <dbReference type="SAM" id="SignalP"/>
    </source>
</evidence>
<organism evidence="2 3">
    <name type="scientific">Diaphorobacter aerolatus</name>
    <dbReference type="NCBI Taxonomy" id="1288495"/>
    <lineage>
        <taxon>Bacteria</taxon>
        <taxon>Pseudomonadati</taxon>
        <taxon>Pseudomonadota</taxon>
        <taxon>Betaproteobacteria</taxon>
        <taxon>Burkholderiales</taxon>
        <taxon>Comamonadaceae</taxon>
        <taxon>Diaphorobacter</taxon>
    </lineage>
</organism>
<keyword evidence="1" id="KW-0732">Signal</keyword>
<dbReference type="PROSITE" id="PS51257">
    <property type="entry name" value="PROKAR_LIPOPROTEIN"/>
    <property type="match status" value="1"/>
</dbReference>
<proteinExistence type="predicted"/>
<keyword evidence="3" id="KW-1185">Reference proteome</keyword>
<protein>
    <recommendedName>
        <fullName evidence="4">Carboxypeptidase regulatory-like domain-containing protein</fullName>
    </recommendedName>
</protein>
<feature type="chain" id="PRO_5028864566" description="Carboxypeptidase regulatory-like domain-containing protein" evidence="1">
    <location>
        <begin position="24"/>
        <end position="276"/>
    </location>
</feature>
<gene>
    <name evidence="2" type="ORF">H9K75_04360</name>
</gene>
<accession>A0A7H0GLY8</accession>
<dbReference type="RefSeq" id="WP_187724896.1">
    <property type="nucleotide sequence ID" value="NZ_CP060783.1"/>
</dbReference>
<evidence type="ECO:0000313" key="3">
    <source>
        <dbReference type="Proteomes" id="UP000516028"/>
    </source>
</evidence>
<dbReference type="AlphaFoldDB" id="A0A7H0GLY8"/>
<dbReference type="Proteomes" id="UP000516028">
    <property type="component" value="Chromosome"/>
</dbReference>
<dbReference type="KEGG" id="daer:H9K75_04360"/>
<evidence type="ECO:0008006" key="4">
    <source>
        <dbReference type="Google" id="ProtNLM"/>
    </source>
</evidence>
<name>A0A7H0GLY8_9BURK</name>
<sequence>MLDSRYIKIACMSLVAASLVACGGDDDDDDGNPNPPDPSLGFVIGGTVTGLSVGKAVVLQNNGSDDLRAQENGKFAFNKVVDRGAKYVVTVSKQPEGQTCKTVNGEGTASADVTNIQVQCVTSVTPNPDPGPGPVPADGLAKFAGNWVVRGTCNPGPNGQGTGQANRRYVVNGNTMVQYDGVRVYDNGNCSGEGAVVGEPLSWTNTLWTSFTYQGVPIYRFNTTALNGAKTQWVYWLPEANRLCWMADRPAKTNSEIGDLIMTSPAPTVSCPTRLN</sequence>
<dbReference type="EMBL" id="CP060783">
    <property type="protein sequence ID" value="QNP49304.1"/>
    <property type="molecule type" value="Genomic_DNA"/>
</dbReference>
<feature type="signal peptide" evidence="1">
    <location>
        <begin position="1"/>
        <end position="23"/>
    </location>
</feature>
<reference evidence="2 3" key="1">
    <citation type="submission" date="2020-08" db="EMBL/GenBank/DDBJ databases">
        <title>Genome sequence of Diaphorobacter aerolatus KACC 16536T.</title>
        <authorList>
            <person name="Hyun D.-W."/>
            <person name="Bae J.-W."/>
        </authorList>
    </citation>
    <scope>NUCLEOTIDE SEQUENCE [LARGE SCALE GENOMIC DNA]</scope>
    <source>
        <strain evidence="2 3">KACC 16536</strain>
    </source>
</reference>
<evidence type="ECO:0000313" key="2">
    <source>
        <dbReference type="EMBL" id="QNP49304.1"/>
    </source>
</evidence>